<sequence>MAPMLTLFCLVIDNQKVPIGNILMLQIQSDSYTPNLRNLIKDEMAPELDHLAANRLVMWKLLKPLDIRRMEDEGSFDATIKEIKLPDPKSNQASRRNGTAEVLRQIEELSVYWETSPKKGHLHLIVQVPSVNTPESIKIDLVRGTADRLYCTLWKKPLNPILAPVVVPDPKKTYMYVPQDQLSKLGVKHLDYEEEALLFRDEYILAHKAIKEWSKKRRTEKSGGVVITGHPGLEMNAGKTCFLLYLLFHRLSKGLPTAFQFLPDSFVLFTNSGVKVYAHTFDELPDGTWALANCSAKDPLPCDSFLVACRSRDAFVVQTSSPDEKRYKTWRKEYKAYTYVMDCFPLTESVALGMIHGFNDQLIKDHCEKWGPSAHIMMAHMTNPDRISRHMECVKQAAHHFVHNFGDYITDVNPTEVSHTLFTIHPKGLSSEDRQSSIGGIETSYLNRILMDKIAAKNQQEQINFYKLVSQHQWFKGSAGYILENVVLSRLCADPESKGLPCTPAQSDLPQLTIPVCQGHLNLSYKEQHSLEYLNRIRRPFCVIPTSKTSATVDATIFMDRHIITIQVTVASEHSVKETGFDEAENAKSLVKNWKSSDLRIDLMDKGDPKGKQTQNDPKVKETESNPKGKQMENKPKVKETLRISMYSAVFNVRDFSPIKSEEMWEKYRVKDTEMFEEDETPEGREVVGEAGNSNEVKMDED</sequence>
<proteinExistence type="predicted"/>
<evidence type="ECO:0000256" key="1">
    <source>
        <dbReference type="ARBA" id="ARBA00004340"/>
    </source>
</evidence>
<dbReference type="GO" id="GO:0043657">
    <property type="term" value="C:host cell"/>
    <property type="evidence" value="ECO:0007669"/>
    <property type="project" value="UniProtKB-SubCell"/>
</dbReference>
<feature type="region of interest" description="Disordered" evidence="4">
    <location>
        <begin position="601"/>
        <end position="637"/>
    </location>
</feature>
<dbReference type="AlphaFoldDB" id="A0AAD4LZ23"/>
<accession>A0AAD4LZ23</accession>
<evidence type="ECO:0000259" key="5">
    <source>
        <dbReference type="Pfam" id="PF20147"/>
    </source>
</evidence>
<dbReference type="Proteomes" id="UP001203297">
    <property type="component" value="Unassembled WGS sequence"/>
</dbReference>
<keyword evidence="3" id="KW-0964">Secreted</keyword>
<reference evidence="6" key="1">
    <citation type="journal article" date="2022" name="New Phytol.">
        <title>Evolutionary transition to the ectomycorrhizal habit in the genomes of a hyperdiverse lineage of mushroom-forming fungi.</title>
        <authorList>
            <person name="Looney B."/>
            <person name="Miyauchi S."/>
            <person name="Morin E."/>
            <person name="Drula E."/>
            <person name="Courty P.E."/>
            <person name="Kohler A."/>
            <person name="Kuo A."/>
            <person name="LaButti K."/>
            <person name="Pangilinan J."/>
            <person name="Lipzen A."/>
            <person name="Riley R."/>
            <person name="Andreopoulos W."/>
            <person name="He G."/>
            <person name="Johnson J."/>
            <person name="Nolan M."/>
            <person name="Tritt A."/>
            <person name="Barry K.W."/>
            <person name="Grigoriev I.V."/>
            <person name="Nagy L.G."/>
            <person name="Hibbett D."/>
            <person name="Henrissat B."/>
            <person name="Matheny P.B."/>
            <person name="Labbe J."/>
            <person name="Martin F.M."/>
        </authorList>
    </citation>
    <scope>NUCLEOTIDE SEQUENCE</scope>
    <source>
        <strain evidence="6">BPL690</strain>
    </source>
</reference>
<dbReference type="InterPro" id="IPR052980">
    <property type="entry name" value="Crinkler_effector"/>
</dbReference>
<protein>
    <recommendedName>
        <fullName evidence="5">Crinkler effector protein N-terminal domain-containing protein</fullName>
    </recommendedName>
</protein>
<dbReference type="GO" id="GO:0005576">
    <property type="term" value="C:extracellular region"/>
    <property type="evidence" value="ECO:0007669"/>
    <property type="project" value="UniProtKB-SubCell"/>
</dbReference>
<evidence type="ECO:0000256" key="2">
    <source>
        <dbReference type="ARBA" id="ARBA00004613"/>
    </source>
</evidence>
<comment type="subcellular location">
    <subcellularLocation>
        <location evidence="1">Host cell</location>
    </subcellularLocation>
    <subcellularLocation>
        <location evidence="2">Secreted</location>
    </subcellularLocation>
</comment>
<feature type="compositionally biased region" description="Basic and acidic residues" evidence="4">
    <location>
        <begin position="601"/>
        <end position="611"/>
    </location>
</feature>
<gene>
    <name evidence="6" type="ORF">B0F90DRAFT_1897747</name>
</gene>
<dbReference type="EMBL" id="WTXG01000097">
    <property type="protein sequence ID" value="KAI0293375.1"/>
    <property type="molecule type" value="Genomic_DNA"/>
</dbReference>
<keyword evidence="7" id="KW-1185">Reference proteome</keyword>
<dbReference type="InterPro" id="IPR045379">
    <property type="entry name" value="Crinkler_N"/>
</dbReference>
<name>A0AAD4LZ23_9AGAM</name>
<organism evidence="6 7">
    <name type="scientific">Multifurca ochricompacta</name>
    <dbReference type="NCBI Taxonomy" id="376703"/>
    <lineage>
        <taxon>Eukaryota</taxon>
        <taxon>Fungi</taxon>
        <taxon>Dikarya</taxon>
        <taxon>Basidiomycota</taxon>
        <taxon>Agaricomycotina</taxon>
        <taxon>Agaricomycetes</taxon>
        <taxon>Russulales</taxon>
        <taxon>Russulaceae</taxon>
        <taxon>Multifurca</taxon>
    </lineage>
</organism>
<feature type="region of interest" description="Disordered" evidence="4">
    <location>
        <begin position="675"/>
        <end position="702"/>
    </location>
</feature>
<feature type="compositionally biased region" description="Basic and acidic residues" evidence="4">
    <location>
        <begin position="618"/>
        <end position="637"/>
    </location>
</feature>
<dbReference type="Pfam" id="PF20147">
    <property type="entry name" value="Crinkler"/>
    <property type="match status" value="1"/>
</dbReference>
<evidence type="ECO:0000256" key="4">
    <source>
        <dbReference type="SAM" id="MobiDB-lite"/>
    </source>
</evidence>
<evidence type="ECO:0000256" key="3">
    <source>
        <dbReference type="ARBA" id="ARBA00022525"/>
    </source>
</evidence>
<evidence type="ECO:0000313" key="6">
    <source>
        <dbReference type="EMBL" id="KAI0293375.1"/>
    </source>
</evidence>
<dbReference type="PANTHER" id="PTHR33129">
    <property type="entry name" value="PROTEIN KINASE DOMAIN-CONTAINING PROTEIN-RELATED"/>
    <property type="match status" value="1"/>
</dbReference>
<feature type="domain" description="Crinkler effector protein N-terminal" evidence="5">
    <location>
        <begin position="5"/>
        <end position="127"/>
    </location>
</feature>
<evidence type="ECO:0000313" key="7">
    <source>
        <dbReference type="Proteomes" id="UP001203297"/>
    </source>
</evidence>
<comment type="caution">
    <text evidence="6">The sequence shown here is derived from an EMBL/GenBank/DDBJ whole genome shotgun (WGS) entry which is preliminary data.</text>
</comment>